<evidence type="ECO:0000256" key="2">
    <source>
        <dbReference type="ARBA" id="ARBA00018364"/>
    </source>
</evidence>
<gene>
    <name evidence="12" type="primary">sleB</name>
    <name evidence="12" type="ORF">M5X09_01930</name>
</gene>
<evidence type="ECO:0000256" key="6">
    <source>
        <dbReference type="ARBA" id="ARBA00022969"/>
    </source>
</evidence>
<keyword evidence="6" id="KW-0749">Sporulation</keyword>
<dbReference type="InterPro" id="IPR042047">
    <property type="entry name" value="SleB_dom1"/>
</dbReference>
<dbReference type="Gene3D" id="1.10.101.10">
    <property type="entry name" value="PGBD-like superfamily/PGBD"/>
    <property type="match status" value="1"/>
</dbReference>
<protein>
    <recommendedName>
        <fullName evidence="2 8">Spore cortex-lytic enzyme</fullName>
    </recommendedName>
</protein>
<evidence type="ECO:0000256" key="4">
    <source>
        <dbReference type="ARBA" id="ARBA00022729"/>
    </source>
</evidence>
<dbReference type="InterPro" id="IPR011105">
    <property type="entry name" value="Cell_wall_hydrolase_SleB"/>
</dbReference>
<organism evidence="12 13">
    <name type="scientific">Paenibacillus apiarius</name>
    <dbReference type="NCBI Taxonomy" id="46240"/>
    <lineage>
        <taxon>Bacteria</taxon>
        <taxon>Bacillati</taxon>
        <taxon>Bacillota</taxon>
        <taxon>Bacilli</taxon>
        <taxon>Bacillales</taxon>
        <taxon>Paenibacillaceae</taxon>
        <taxon>Paenibacillus</taxon>
    </lineage>
</organism>
<sequence>MRKRMIWITICMVFALFGAYQYKHMTESAATFSNATIKYGSTGQDVNELQGRLKFLGYYDGKVDGMFGSATLESVKWFQWKFGMKADGVVGSKTKVKLYNATKNWKPGAAENTAGTSKPKNNVSGSNNRGFSENDLKLMANAVFGEARGEPYEGQVAVAAVILNRVKSPSFPNTVSGVIFQPGAFTAVADGQIWLTPNERARQAVQDAIEGWDPSGGCLYYFNPVTATSKWIWTRTQVKTIGKHIFCM</sequence>
<accession>A0ABT4DNU0</accession>
<dbReference type="Pfam" id="PF01471">
    <property type="entry name" value="PG_binding_1"/>
    <property type="match status" value="1"/>
</dbReference>
<dbReference type="Proteomes" id="UP001207626">
    <property type="component" value="Unassembled WGS sequence"/>
</dbReference>
<keyword evidence="4" id="KW-0732">Signal</keyword>
<feature type="domain" description="Peptidoglycan binding-like" evidence="10">
    <location>
        <begin position="42"/>
        <end position="98"/>
    </location>
</feature>
<keyword evidence="5" id="KW-0378">Hydrolase</keyword>
<evidence type="ECO:0000256" key="5">
    <source>
        <dbReference type="ARBA" id="ARBA00022801"/>
    </source>
</evidence>
<evidence type="ECO:0000256" key="3">
    <source>
        <dbReference type="ARBA" id="ARBA00022544"/>
    </source>
</evidence>
<keyword evidence="3" id="KW-0309">Germination</keyword>
<feature type="compositionally biased region" description="Polar residues" evidence="9">
    <location>
        <begin position="113"/>
        <end position="128"/>
    </location>
</feature>
<keyword evidence="7" id="KW-0961">Cell wall biogenesis/degradation</keyword>
<name>A0ABT4DNU0_9BACL</name>
<evidence type="ECO:0000259" key="11">
    <source>
        <dbReference type="Pfam" id="PF07486"/>
    </source>
</evidence>
<comment type="caution">
    <text evidence="12">The sequence shown here is derived from an EMBL/GenBank/DDBJ whole genome shotgun (WGS) entry which is preliminary data.</text>
</comment>
<evidence type="ECO:0000313" key="12">
    <source>
        <dbReference type="EMBL" id="MCY9518430.1"/>
    </source>
</evidence>
<feature type="domain" description="Cell wall hydrolase SleB" evidence="11">
    <location>
        <begin position="149"/>
        <end position="247"/>
    </location>
</feature>
<dbReference type="EMBL" id="JAMDLW010000001">
    <property type="protein sequence ID" value="MCY9518430.1"/>
    <property type="molecule type" value="Genomic_DNA"/>
</dbReference>
<dbReference type="Pfam" id="PF07486">
    <property type="entry name" value="Hydrolase_2"/>
    <property type="match status" value="1"/>
</dbReference>
<evidence type="ECO:0000256" key="8">
    <source>
        <dbReference type="NCBIfam" id="TIGR02869"/>
    </source>
</evidence>
<dbReference type="Gene3D" id="6.20.240.60">
    <property type="match status" value="1"/>
</dbReference>
<evidence type="ECO:0000313" key="13">
    <source>
        <dbReference type="Proteomes" id="UP001207626"/>
    </source>
</evidence>
<keyword evidence="13" id="KW-1185">Reference proteome</keyword>
<dbReference type="NCBIfam" id="TIGR02869">
    <property type="entry name" value="spore_SleB"/>
    <property type="match status" value="1"/>
</dbReference>
<dbReference type="InterPro" id="IPR036366">
    <property type="entry name" value="PGBDSf"/>
</dbReference>
<dbReference type="InterPro" id="IPR036365">
    <property type="entry name" value="PGBD-like_sf"/>
</dbReference>
<proteinExistence type="inferred from homology"/>
<evidence type="ECO:0000256" key="1">
    <source>
        <dbReference type="ARBA" id="ARBA00007010"/>
    </source>
</evidence>
<dbReference type="RefSeq" id="WP_087432899.1">
    <property type="nucleotide sequence ID" value="NZ_JAMDLV010000038.1"/>
</dbReference>
<comment type="similarity">
    <text evidence="1">Belongs to the SleB family.</text>
</comment>
<dbReference type="InterPro" id="IPR014224">
    <property type="entry name" value="Spore_cortex_SleB"/>
</dbReference>
<reference evidence="12 13" key="1">
    <citation type="submission" date="2022-05" db="EMBL/GenBank/DDBJ databases">
        <title>Genome Sequencing of Bee-Associated Microbes.</title>
        <authorList>
            <person name="Dunlap C."/>
        </authorList>
    </citation>
    <scope>NUCLEOTIDE SEQUENCE [LARGE SCALE GENOMIC DNA]</scope>
    <source>
        <strain evidence="12 13">NRRL NRS-1438</strain>
    </source>
</reference>
<dbReference type="SUPFAM" id="SSF47090">
    <property type="entry name" value="PGBD-like"/>
    <property type="match status" value="1"/>
</dbReference>
<evidence type="ECO:0000256" key="9">
    <source>
        <dbReference type="SAM" id="MobiDB-lite"/>
    </source>
</evidence>
<dbReference type="Gene3D" id="1.10.10.2520">
    <property type="entry name" value="Cell wall hydrolase SleB, domain 1"/>
    <property type="match status" value="1"/>
</dbReference>
<feature type="region of interest" description="Disordered" evidence="9">
    <location>
        <begin position="108"/>
        <end position="128"/>
    </location>
</feature>
<dbReference type="InterPro" id="IPR002477">
    <property type="entry name" value="Peptidoglycan-bd-like"/>
</dbReference>
<evidence type="ECO:0000256" key="7">
    <source>
        <dbReference type="ARBA" id="ARBA00023316"/>
    </source>
</evidence>
<evidence type="ECO:0000259" key="10">
    <source>
        <dbReference type="Pfam" id="PF01471"/>
    </source>
</evidence>